<reference evidence="7" key="1">
    <citation type="submission" date="2018-11" db="EMBL/GenBank/DDBJ databases">
        <title>Chitinophaga lutea sp.nov., isolate from arsenic contaminated soil.</title>
        <authorList>
            <person name="Zong Y."/>
        </authorList>
    </citation>
    <scope>NUCLEOTIDE SEQUENCE [LARGE SCALE GENOMIC DNA]</scope>
    <source>
        <strain evidence="7">YLT18</strain>
    </source>
</reference>
<dbReference type="InterPro" id="IPR036388">
    <property type="entry name" value="WH-like_DNA-bd_sf"/>
</dbReference>
<dbReference type="GO" id="GO:0006352">
    <property type="term" value="P:DNA-templated transcription initiation"/>
    <property type="evidence" value="ECO:0007669"/>
    <property type="project" value="InterPro"/>
</dbReference>
<dbReference type="InterPro" id="IPR039425">
    <property type="entry name" value="RNA_pol_sigma-70-like"/>
</dbReference>
<feature type="domain" description="HTH luxR-type" evidence="5">
    <location>
        <begin position="139"/>
        <end position="166"/>
    </location>
</feature>
<dbReference type="Gene3D" id="1.10.1740.10">
    <property type="match status" value="1"/>
</dbReference>
<comment type="caution">
    <text evidence="6">The sequence shown here is derived from an EMBL/GenBank/DDBJ whole genome shotgun (WGS) entry which is preliminary data.</text>
</comment>
<dbReference type="SUPFAM" id="SSF88659">
    <property type="entry name" value="Sigma3 and sigma4 domains of RNA polymerase sigma factors"/>
    <property type="match status" value="1"/>
</dbReference>
<dbReference type="NCBIfam" id="TIGR02985">
    <property type="entry name" value="Sig70_bacteroi1"/>
    <property type="match status" value="1"/>
</dbReference>
<evidence type="ECO:0000256" key="1">
    <source>
        <dbReference type="ARBA" id="ARBA00010641"/>
    </source>
</evidence>
<name>A0A3N4MEE4_9BACT</name>
<keyword evidence="2" id="KW-0805">Transcription regulation</keyword>
<keyword evidence="7" id="KW-1185">Reference proteome</keyword>
<dbReference type="InterPro" id="IPR007627">
    <property type="entry name" value="RNA_pol_sigma70_r2"/>
</dbReference>
<dbReference type="InterPro" id="IPR000792">
    <property type="entry name" value="Tscrpt_reg_LuxR_C"/>
</dbReference>
<dbReference type="NCBIfam" id="TIGR02937">
    <property type="entry name" value="sigma70-ECF"/>
    <property type="match status" value="1"/>
</dbReference>
<dbReference type="Proteomes" id="UP000279089">
    <property type="component" value="Unassembled WGS sequence"/>
</dbReference>
<dbReference type="OrthoDB" id="665849at2"/>
<dbReference type="Pfam" id="PF08281">
    <property type="entry name" value="Sigma70_r4_2"/>
    <property type="match status" value="1"/>
</dbReference>
<dbReference type="InterPro" id="IPR013249">
    <property type="entry name" value="RNA_pol_sigma70_r4_t2"/>
</dbReference>
<dbReference type="InterPro" id="IPR014284">
    <property type="entry name" value="RNA_pol_sigma-70_dom"/>
</dbReference>
<dbReference type="AlphaFoldDB" id="A0A3N4MEE4"/>
<accession>A0A3N4MEE4</accession>
<evidence type="ECO:0000256" key="3">
    <source>
        <dbReference type="ARBA" id="ARBA00023082"/>
    </source>
</evidence>
<evidence type="ECO:0000313" key="7">
    <source>
        <dbReference type="Proteomes" id="UP000279089"/>
    </source>
</evidence>
<dbReference type="CDD" id="cd06171">
    <property type="entry name" value="Sigma70_r4"/>
    <property type="match status" value="1"/>
</dbReference>
<dbReference type="InterPro" id="IPR013324">
    <property type="entry name" value="RNA_pol_sigma_r3/r4-like"/>
</dbReference>
<gene>
    <name evidence="6" type="ORF">EG028_08445</name>
</gene>
<comment type="similarity">
    <text evidence="1">Belongs to the sigma-70 factor family. ECF subfamily.</text>
</comment>
<evidence type="ECO:0000313" key="6">
    <source>
        <dbReference type="EMBL" id="RPD42161.1"/>
    </source>
</evidence>
<dbReference type="GO" id="GO:0016987">
    <property type="term" value="F:sigma factor activity"/>
    <property type="evidence" value="ECO:0007669"/>
    <property type="project" value="UniProtKB-KW"/>
</dbReference>
<sequence>MDLIGMIRGNDHDAFRELYRRYWEPLLLQAAGKTGSAQDAEDILQELFVHLWEKRSGLYITGTVGAYLFIALRNRIINYFRAHLTQTTHIRELTGTMPFATDNGQAPMALKELAAQVKAELDQMPEKMRTVYLKSREEGLSAPVIASQLSISEQTVRNQISNALKRLKGKVNEYYRGHSLPNSF</sequence>
<dbReference type="Gene3D" id="1.10.10.10">
    <property type="entry name" value="Winged helix-like DNA-binding domain superfamily/Winged helix DNA-binding domain"/>
    <property type="match status" value="1"/>
</dbReference>
<dbReference type="PANTHER" id="PTHR43133:SF46">
    <property type="entry name" value="RNA POLYMERASE SIGMA-70 FACTOR ECF SUBFAMILY"/>
    <property type="match status" value="1"/>
</dbReference>
<organism evidence="6 7">
    <name type="scientific">Chitinophaga barathri</name>
    <dbReference type="NCBI Taxonomy" id="1647451"/>
    <lineage>
        <taxon>Bacteria</taxon>
        <taxon>Pseudomonadati</taxon>
        <taxon>Bacteroidota</taxon>
        <taxon>Chitinophagia</taxon>
        <taxon>Chitinophagales</taxon>
        <taxon>Chitinophagaceae</taxon>
        <taxon>Chitinophaga</taxon>
    </lineage>
</organism>
<evidence type="ECO:0000256" key="4">
    <source>
        <dbReference type="ARBA" id="ARBA00023163"/>
    </source>
</evidence>
<keyword evidence="3" id="KW-0731">Sigma factor</keyword>
<keyword evidence="4" id="KW-0804">Transcription</keyword>
<dbReference type="Pfam" id="PF04542">
    <property type="entry name" value="Sigma70_r2"/>
    <property type="match status" value="1"/>
</dbReference>
<dbReference type="InterPro" id="IPR013325">
    <property type="entry name" value="RNA_pol_sigma_r2"/>
</dbReference>
<dbReference type="SUPFAM" id="SSF88946">
    <property type="entry name" value="Sigma2 domain of RNA polymerase sigma factors"/>
    <property type="match status" value="1"/>
</dbReference>
<dbReference type="RefSeq" id="WP_120515137.1">
    <property type="nucleotide sequence ID" value="NZ_QXZY01000002.1"/>
</dbReference>
<protein>
    <submittedName>
        <fullName evidence="6">RNA polymerase sigma-70 factor</fullName>
    </submittedName>
</protein>
<dbReference type="EMBL" id="RMBX01000003">
    <property type="protein sequence ID" value="RPD42161.1"/>
    <property type="molecule type" value="Genomic_DNA"/>
</dbReference>
<evidence type="ECO:0000256" key="2">
    <source>
        <dbReference type="ARBA" id="ARBA00023015"/>
    </source>
</evidence>
<dbReference type="PROSITE" id="PS00622">
    <property type="entry name" value="HTH_LUXR_1"/>
    <property type="match status" value="1"/>
</dbReference>
<proteinExistence type="inferred from homology"/>
<dbReference type="PANTHER" id="PTHR43133">
    <property type="entry name" value="RNA POLYMERASE ECF-TYPE SIGMA FACTO"/>
    <property type="match status" value="1"/>
</dbReference>
<dbReference type="InterPro" id="IPR014327">
    <property type="entry name" value="RNA_pol_sigma70_bacteroid"/>
</dbReference>
<dbReference type="GO" id="GO:0003677">
    <property type="term" value="F:DNA binding"/>
    <property type="evidence" value="ECO:0007669"/>
    <property type="project" value="InterPro"/>
</dbReference>
<evidence type="ECO:0000259" key="5">
    <source>
        <dbReference type="PROSITE" id="PS00622"/>
    </source>
</evidence>